<evidence type="ECO:0000313" key="8">
    <source>
        <dbReference type="Proteomes" id="UP000258309"/>
    </source>
</evidence>
<dbReference type="Pfam" id="PF00172">
    <property type="entry name" value="Zn_clus"/>
    <property type="match status" value="1"/>
</dbReference>
<evidence type="ECO:0000256" key="5">
    <source>
        <dbReference type="ARBA" id="ARBA00023242"/>
    </source>
</evidence>
<dbReference type="InterPro" id="IPR001138">
    <property type="entry name" value="Zn2Cys6_DnaBD"/>
</dbReference>
<keyword evidence="3" id="KW-0805">Transcription regulation</keyword>
<dbReference type="OrthoDB" id="3862662at2759"/>
<comment type="subcellular location">
    <subcellularLocation>
        <location evidence="1">Nucleus</location>
    </subcellularLocation>
</comment>
<dbReference type="GO" id="GO:0005634">
    <property type="term" value="C:nucleus"/>
    <property type="evidence" value="ECO:0007669"/>
    <property type="project" value="UniProtKB-SubCell"/>
</dbReference>
<evidence type="ECO:0000256" key="2">
    <source>
        <dbReference type="ARBA" id="ARBA00022723"/>
    </source>
</evidence>
<gene>
    <name evidence="7" type="ORF">B7463_g8580</name>
</gene>
<dbReference type="PANTHER" id="PTHR47338">
    <property type="entry name" value="ZN(II)2CYS6 TRANSCRIPTION FACTOR (EUROFUNG)-RELATED"/>
    <property type="match status" value="1"/>
</dbReference>
<evidence type="ECO:0000256" key="4">
    <source>
        <dbReference type="ARBA" id="ARBA00023163"/>
    </source>
</evidence>
<dbReference type="Proteomes" id="UP000258309">
    <property type="component" value="Unassembled WGS sequence"/>
</dbReference>
<dbReference type="EMBL" id="NCSJ02000191">
    <property type="protein sequence ID" value="RFU27772.1"/>
    <property type="molecule type" value="Genomic_DNA"/>
</dbReference>
<dbReference type="GO" id="GO:0003677">
    <property type="term" value="F:DNA binding"/>
    <property type="evidence" value="ECO:0007669"/>
    <property type="project" value="InterPro"/>
</dbReference>
<dbReference type="AlphaFoldDB" id="A0A3E2H3E7"/>
<keyword evidence="2" id="KW-0479">Metal-binding</keyword>
<proteinExistence type="predicted"/>
<dbReference type="SMART" id="SM00066">
    <property type="entry name" value="GAL4"/>
    <property type="match status" value="1"/>
</dbReference>
<keyword evidence="4" id="KW-0804">Transcription</keyword>
<name>A0A3E2H3E7_SCYLI</name>
<dbReference type="CDD" id="cd12148">
    <property type="entry name" value="fungal_TF_MHR"/>
    <property type="match status" value="1"/>
</dbReference>
<sequence>MGPPKQAQFVCQACNVRKKACDKELPACGYCASHNLSCQYDSNKKRHRPYNPGKNFVPVETLYPSNELKTEQLIQHHDLSDSSPLPQWLLSTPSQAINESVNQQVLNIIRRVDLSPDRISDHYFRTFHCWYPIISPELFYRATSQYRNAGTPPADLSILILAMCLITTVHNLGKSSQPPSFVQECLYYNTKSLFALAQAELCTSLNLVQAAFLIAACEYICVRPEAAYISISACSSLARVLGVTKESLGPAAARRRTTGLELTELERMNVAWAIPMLERIILAEINQKGILSQTEYPDLDSLPPSDLPLIQSQDLRLFPDRSICDSSNSSDPQDTSICRFGWQAQAVSLLDQVLHTIRSTSQCRVITLPELTELDRKIRSFLVVAISEENKKFTSSTCSAVALCIRSLFLLHQHILVVLAITQNESDHRARCFSQAAVNTACEMVVDAVRCVGNQKRADASPICCYYNLCCALQYLQERQRSLGNETLSADVECLVSAQEAYHNRWTSLYR</sequence>
<evidence type="ECO:0000256" key="1">
    <source>
        <dbReference type="ARBA" id="ARBA00004123"/>
    </source>
</evidence>
<feature type="non-terminal residue" evidence="7">
    <location>
        <position position="511"/>
    </location>
</feature>
<keyword evidence="5" id="KW-0539">Nucleus</keyword>
<keyword evidence="8" id="KW-1185">Reference proteome</keyword>
<dbReference type="Pfam" id="PF04082">
    <property type="entry name" value="Fungal_trans"/>
    <property type="match status" value="1"/>
</dbReference>
<dbReference type="GO" id="GO:0008270">
    <property type="term" value="F:zinc ion binding"/>
    <property type="evidence" value="ECO:0007669"/>
    <property type="project" value="InterPro"/>
</dbReference>
<evidence type="ECO:0000256" key="3">
    <source>
        <dbReference type="ARBA" id="ARBA00023015"/>
    </source>
</evidence>
<protein>
    <recommendedName>
        <fullName evidence="6">Zn(2)-C6 fungal-type domain-containing protein</fullName>
    </recommendedName>
</protein>
<dbReference type="OMA" id="ACNVRKK"/>
<dbReference type="GO" id="GO:0000981">
    <property type="term" value="F:DNA-binding transcription factor activity, RNA polymerase II-specific"/>
    <property type="evidence" value="ECO:0007669"/>
    <property type="project" value="InterPro"/>
</dbReference>
<dbReference type="Gene3D" id="4.10.240.10">
    <property type="entry name" value="Zn(2)-C6 fungal-type DNA-binding domain"/>
    <property type="match status" value="1"/>
</dbReference>
<dbReference type="SUPFAM" id="SSF57701">
    <property type="entry name" value="Zn2/Cys6 DNA-binding domain"/>
    <property type="match status" value="1"/>
</dbReference>
<dbReference type="GO" id="GO:0006351">
    <property type="term" value="P:DNA-templated transcription"/>
    <property type="evidence" value="ECO:0007669"/>
    <property type="project" value="InterPro"/>
</dbReference>
<dbReference type="InterPro" id="IPR007219">
    <property type="entry name" value="XnlR_reg_dom"/>
</dbReference>
<comment type="caution">
    <text evidence="7">The sequence shown here is derived from an EMBL/GenBank/DDBJ whole genome shotgun (WGS) entry which is preliminary data.</text>
</comment>
<evidence type="ECO:0000313" key="7">
    <source>
        <dbReference type="EMBL" id="RFU27772.1"/>
    </source>
</evidence>
<dbReference type="InterPro" id="IPR036864">
    <property type="entry name" value="Zn2-C6_fun-type_DNA-bd_sf"/>
</dbReference>
<feature type="non-terminal residue" evidence="7">
    <location>
        <position position="1"/>
    </location>
</feature>
<evidence type="ECO:0000259" key="6">
    <source>
        <dbReference type="PROSITE" id="PS50048"/>
    </source>
</evidence>
<organism evidence="7 8">
    <name type="scientific">Scytalidium lignicola</name>
    <name type="common">Hyphomycete</name>
    <dbReference type="NCBI Taxonomy" id="5539"/>
    <lineage>
        <taxon>Eukaryota</taxon>
        <taxon>Fungi</taxon>
        <taxon>Dikarya</taxon>
        <taxon>Ascomycota</taxon>
        <taxon>Pezizomycotina</taxon>
        <taxon>Leotiomycetes</taxon>
        <taxon>Leotiomycetes incertae sedis</taxon>
        <taxon>Scytalidium</taxon>
    </lineage>
</organism>
<feature type="domain" description="Zn(2)-C6 fungal-type" evidence="6">
    <location>
        <begin position="10"/>
        <end position="40"/>
    </location>
</feature>
<dbReference type="CDD" id="cd00067">
    <property type="entry name" value="GAL4"/>
    <property type="match status" value="1"/>
</dbReference>
<accession>A0A3E2H3E7</accession>
<reference evidence="7 8" key="1">
    <citation type="submission" date="2018-05" db="EMBL/GenBank/DDBJ databases">
        <title>Draft genome sequence of Scytalidium lignicola DSM 105466, a ubiquitous saprotrophic fungus.</title>
        <authorList>
            <person name="Buettner E."/>
            <person name="Gebauer A.M."/>
            <person name="Hofrichter M."/>
            <person name="Liers C."/>
            <person name="Kellner H."/>
        </authorList>
    </citation>
    <scope>NUCLEOTIDE SEQUENCE [LARGE SCALE GENOMIC DNA]</scope>
    <source>
        <strain evidence="7 8">DSM 105466</strain>
    </source>
</reference>
<dbReference type="PROSITE" id="PS50048">
    <property type="entry name" value="ZN2_CY6_FUNGAL_2"/>
    <property type="match status" value="1"/>
</dbReference>
<dbReference type="PANTHER" id="PTHR47338:SF20">
    <property type="entry name" value="ZN(II)2CYS6 TRANSCRIPTION FACTOR (EUROFUNG)"/>
    <property type="match status" value="1"/>
</dbReference>
<dbReference type="InterPro" id="IPR050815">
    <property type="entry name" value="TF_fung"/>
</dbReference>